<feature type="compositionally biased region" description="Basic residues" evidence="1">
    <location>
        <begin position="147"/>
        <end position="157"/>
    </location>
</feature>
<dbReference type="EMBL" id="JADFTS010000009">
    <property type="protein sequence ID" value="KAF9588490.1"/>
    <property type="molecule type" value="Genomic_DNA"/>
</dbReference>
<keyword evidence="4" id="KW-1185">Reference proteome</keyword>
<feature type="region of interest" description="Disordered" evidence="1">
    <location>
        <begin position="134"/>
        <end position="163"/>
    </location>
</feature>
<gene>
    <name evidence="3" type="ORF">IFM89_011690</name>
</gene>
<name>A0A835LBN8_9MAGN</name>
<reference evidence="3 4" key="1">
    <citation type="submission" date="2020-10" db="EMBL/GenBank/DDBJ databases">
        <title>The Coptis chinensis genome and diversification of protoberbering-type alkaloids.</title>
        <authorList>
            <person name="Wang B."/>
            <person name="Shu S."/>
            <person name="Song C."/>
            <person name="Liu Y."/>
        </authorList>
    </citation>
    <scope>NUCLEOTIDE SEQUENCE [LARGE SCALE GENOMIC DNA]</scope>
    <source>
        <strain evidence="3">HL-2020</strain>
        <tissue evidence="3">Leaf</tissue>
    </source>
</reference>
<protein>
    <recommendedName>
        <fullName evidence="2">DUF4283 domain-containing protein</fullName>
    </recommendedName>
</protein>
<dbReference type="AlphaFoldDB" id="A0A835LBN8"/>
<sequence length="319" mass="35960">MEVGTGQGHLGTSPSHREEPTRKSYAAATAKPKYGRSIDASSLPTPGMHGEYPTICLIEEEVDRGIQYCLKSLVGRLDLVKMDLSKVKALVVEKWALSGECLVTPLGKGYLMFKFDKEEDYTKTLAETAVVNASQGQGMREKPMTRNQKKKWQKKNRIANEEVPNSETKPLIVEEHVPRQQEAERAEGNKSETDDAIVEANRQSQGVSKVKESEPQVHSPEMLEIQKNLNKDQNIEDGNARHNMEMDGNAEEEQSELDGISQHNSPAERITRPQELEDDLENILKEQEQDPFNFELHNQEVEKATEIQAVKDVEILTIK</sequence>
<dbReference type="Proteomes" id="UP000631114">
    <property type="component" value="Unassembled WGS sequence"/>
</dbReference>
<dbReference type="OrthoDB" id="1741802at2759"/>
<feature type="region of interest" description="Disordered" evidence="1">
    <location>
        <begin position="246"/>
        <end position="290"/>
    </location>
</feature>
<proteinExistence type="predicted"/>
<evidence type="ECO:0000313" key="3">
    <source>
        <dbReference type="EMBL" id="KAF9588490.1"/>
    </source>
</evidence>
<dbReference type="InterPro" id="IPR025558">
    <property type="entry name" value="DUF4283"/>
</dbReference>
<feature type="domain" description="DUF4283" evidence="2">
    <location>
        <begin position="71"/>
        <end position="127"/>
    </location>
</feature>
<organism evidence="3 4">
    <name type="scientific">Coptis chinensis</name>
    <dbReference type="NCBI Taxonomy" id="261450"/>
    <lineage>
        <taxon>Eukaryota</taxon>
        <taxon>Viridiplantae</taxon>
        <taxon>Streptophyta</taxon>
        <taxon>Embryophyta</taxon>
        <taxon>Tracheophyta</taxon>
        <taxon>Spermatophyta</taxon>
        <taxon>Magnoliopsida</taxon>
        <taxon>Ranunculales</taxon>
        <taxon>Ranunculaceae</taxon>
        <taxon>Coptidoideae</taxon>
        <taxon>Coptis</taxon>
    </lineage>
</organism>
<evidence type="ECO:0000313" key="4">
    <source>
        <dbReference type="Proteomes" id="UP000631114"/>
    </source>
</evidence>
<accession>A0A835LBN8</accession>
<evidence type="ECO:0000259" key="2">
    <source>
        <dbReference type="Pfam" id="PF14111"/>
    </source>
</evidence>
<feature type="region of interest" description="Disordered" evidence="1">
    <location>
        <begin position="1"/>
        <end position="32"/>
    </location>
</feature>
<evidence type="ECO:0000256" key="1">
    <source>
        <dbReference type="SAM" id="MobiDB-lite"/>
    </source>
</evidence>
<comment type="caution">
    <text evidence="3">The sequence shown here is derived from an EMBL/GenBank/DDBJ whole genome shotgun (WGS) entry which is preliminary data.</text>
</comment>
<dbReference type="Pfam" id="PF14111">
    <property type="entry name" value="DUF4283"/>
    <property type="match status" value="1"/>
</dbReference>